<dbReference type="CDD" id="cd03257">
    <property type="entry name" value="ABC_NikE_OppD_transporters"/>
    <property type="match status" value="1"/>
</dbReference>
<dbReference type="SMART" id="SM00382">
    <property type="entry name" value="AAA"/>
    <property type="match status" value="1"/>
</dbReference>
<dbReference type="EMBL" id="CP138858">
    <property type="protein sequence ID" value="WPJ97924.1"/>
    <property type="molecule type" value="Genomic_DNA"/>
</dbReference>
<evidence type="ECO:0000259" key="5">
    <source>
        <dbReference type="PROSITE" id="PS50893"/>
    </source>
</evidence>
<keyword evidence="4 6" id="KW-0067">ATP-binding</keyword>
<dbReference type="PROSITE" id="PS50893">
    <property type="entry name" value="ABC_TRANSPORTER_2"/>
    <property type="match status" value="1"/>
</dbReference>
<evidence type="ECO:0000256" key="2">
    <source>
        <dbReference type="ARBA" id="ARBA00022448"/>
    </source>
</evidence>
<dbReference type="GO" id="GO:0005524">
    <property type="term" value="F:ATP binding"/>
    <property type="evidence" value="ECO:0007669"/>
    <property type="project" value="UniProtKB-KW"/>
</dbReference>
<dbReference type="PANTHER" id="PTHR43776:SF7">
    <property type="entry name" value="D,D-DIPEPTIDE TRANSPORT ATP-BINDING PROTEIN DDPF-RELATED"/>
    <property type="match status" value="1"/>
</dbReference>
<dbReference type="PANTHER" id="PTHR43776">
    <property type="entry name" value="TRANSPORT ATP-BINDING PROTEIN"/>
    <property type="match status" value="1"/>
</dbReference>
<evidence type="ECO:0000256" key="1">
    <source>
        <dbReference type="ARBA" id="ARBA00005417"/>
    </source>
</evidence>
<evidence type="ECO:0000313" key="7">
    <source>
        <dbReference type="Proteomes" id="UP001324993"/>
    </source>
</evidence>
<gene>
    <name evidence="6" type="ORF">SH580_09390</name>
</gene>
<feature type="domain" description="ABC transporter" evidence="5">
    <location>
        <begin position="13"/>
        <end position="262"/>
    </location>
</feature>
<dbReference type="InterPro" id="IPR017871">
    <property type="entry name" value="ABC_transporter-like_CS"/>
</dbReference>
<keyword evidence="3" id="KW-0547">Nucleotide-binding</keyword>
<evidence type="ECO:0000313" key="6">
    <source>
        <dbReference type="EMBL" id="WPJ97924.1"/>
    </source>
</evidence>
<dbReference type="Proteomes" id="UP001324993">
    <property type="component" value="Chromosome"/>
</dbReference>
<comment type="similarity">
    <text evidence="1">Belongs to the ABC transporter superfamily.</text>
</comment>
<evidence type="ECO:0000256" key="3">
    <source>
        <dbReference type="ARBA" id="ARBA00022741"/>
    </source>
</evidence>
<dbReference type="InterPro" id="IPR050319">
    <property type="entry name" value="ABC_transp_ATP-bind"/>
</dbReference>
<dbReference type="Pfam" id="PF00005">
    <property type="entry name" value="ABC_tran"/>
    <property type="match status" value="1"/>
</dbReference>
<dbReference type="Pfam" id="PF08352">
    <property type="entry name" value="oligo_HPY"/>
    <property type="match status" value="1"/>
</dbReference>
<keyword evidence="2" id="KW-0813">Transport</keyword>
<dbReference type="InterPro" id="IPR027417">
    <property type="entry name" value="P-loop_NTPase"/>
</dbReference>
<keyword evidence="7" id="KW-1185">Reference proteome</keyword>
<accession>A0ABZ0RY37</accession>
<name>A0ABZ0RY37_9BACT</name>
<dbReference type="SUPFAM" id="SSF52540">
    <property type="entry name" value="P-loop containing nucleoside triphosphate hydrolases"/>
    <property type="match status" value="1"/>
</dbReference>
<dbReference type="Gene3D" id="3.40.50.300">
    <property type="entry name" value="P-loop containing nucleotide triphosphate hydrolases"/>
    <property type="match status" value="1"/>
</dbReference>
<dbReference type="InterPro" id="IPR003593">
    <property type="entry name" value="AAA+_ATPase"/>
</dbReference>
<dbReference type="RefSeq" id="WP_319834738.1">
    <property type="nucleotide sequence ID" value="NZ_CP138858.1"/>
</dbReference>
<organism evidence="6 7">
    <name type="scientific">Coraliomargarita algicola</name>
    <dbReference type="NCBI Taxonomy" id="3092156"/>
    <lineage>
        <taxon>Bacteria</taxon>
        <taxon>Pseudomonadati</taxon>
        <taxon>Verrucomicrobiota</taxon>
        <taxon>Opitutia</taxon>
        <taxon>Puniceicoccales</taxon>
        <taxon>Coraliomargaritaceae</taxon>
        <taxon>Coraliomargarita</taxon>
    </lineage>
</organism>
<sequence length="268" mass="29509">MSEILTNETLLSVRDLKVHFPVKGGVLQRTVDVVKAVDGVSFDVPRGKTVGLVGESGSGKTTTGRAIARLVPITAGSVQYGGRDLATLSRGEFFGYRKKIQVIFQDPFGSLNPRMTIYSIIAEPLDIHFKAWSKAQKQARVADLLEKVGLSADWMQRYPHQFSGGQRQRIGIARALAVEPEFIVCDEPVSALDVSVQAQIVNLLQDLQEELGLTYLFIAHDLAVVEHISDEVLVMTEGKIVEQASADEIYNNPQHPYTIKLLEAVPQL</sequence>
<proteinExistence type="inferred from homology"/>
<evidence type="ECO:0000256" key="4">
    <source>
        <dbReference type="ARBA" id="ARBA00022840"/>
    </source>
</evidence>
<dbReference type="PROSITE" id="PS00211">
    <property type="entry name" value="ABC_TRANSPORTER_1"/>
    <property type="match status" value="1"/>
</dbReference>
<dbReference type="InterPro" id="IPR003439">
    <property type="entry name" value="ABC_transporter-like_ATP-bd"/>
</dbReference>
<reference evidence="6 7" key="1">
    <citation type="submission" date="2023-11" db="EMBL/GenBank/DDBJ databases">
        <title>Coraliomargarita sp. nov., isolated from marine algae.</title>
        <authorList>
            <person name="Lee J.K."/>
            <person name="Baek J.H."/>
            <person name="Kim J.M."/>
            <person name="Choi D.G."/>
            <person name="Jeon C.O."/>
        </authorList>
    </citation>
    <scope>NUCLEOTIDE SEQUENCE [LARGE SCALE GENOMIC DNA]</scope>
    <source>
        <strain evidence="6 7">J2-16</strain>
    </source>
</reference>
<protein>
    <submittedName>
        <fullName evidence="6">ATP-binding cassette domain-containing protein</fullName>
    </submittedName>
</protein>
<dbReference type="InterPro" id="IPR013563">
    <property type="entry name" value="Oligopep_ABC_C"/>
</dbReference>